<dbReference type="Pfam" id="PF03108">
    <property type="entry name" value="DBD_Tnp_Mut"/>
    <property type="match status" value="1"/>
</dbReference>
<dbReference type="PANTHER" id="PTHR31973">
    <property type="entry name" value="POLYPROTEIN, PUTATIVE-RELATED"/>
    <property type="match status" value="1"/>
</dbReference>
<gene>
    <name evidence="2" type="ORF">LSAT_V11C500293020</name>
</gene>
<name>A0A9R1XBA3_LACSA</name>
<dbReference type="PANTHER" id="PTHR31973:SF188">
    <property type="entry name" value="POLYPROTEIN, PUTATIVE-RELATED"/>
    <property type="match status" value="1"/>
</dbReference>
<proteinExistence type="predicted"/>
<feature type="domain" description="Transposase MuDR plant" evidence="1">
    <location>
        <begin position="208"/>
        <end position="252"/>
    </location>
</feature>
<evidence type="ECO:0000313" key="3">
    <source>
        <dbReference type="Proteomes" id="UP000235145"/>
    </source>
</evidence>
<dbReference type="Proteomes" id="UP000235145">
    <property type="component" value="Unassembled WGS sequence"/>
</dbReference>
<evidence type="ECO:0000259" key="1">
    <source>
        <dbReference type="Pfam" id="PF03108"/>
    </source>
</evidence>
<evidence type="ECO:0000313" key="2">
    <source>
        <dbReference type="EMBL" id="KAJ0206316.1"/>
    </source>
</evidence>
<accession>A0A9R1XBA3</accession>
<sequence length="545" mass="63212">MEGDDTYQCRKIILKQKMIPFMTHPNQYGRARLRLQESSMHIPTSKFKLKLKYGGYFRLTKNSCRQIYCFGSQKCIHIDTFLYKLCQLHYELVKRYSSKNNPKFSILYVDKYALEKSIIELDSDEKFMVMLGMYGSKKQVTIYVTTDNNLGSNNHTNHSCANRDEPNDDYDAYLCPSEESYHSHLNSDNEDDLMNNDDEVYSFSKNSISMEIGSIFENVVDFRRALNHFAVTNEFNYYIQKSDPTRFTSRCEKPRVRVENSCFYYTNEVTFEVKKMVEVHTYTRSNKGGNSHATQGWIANVITDKLKSDGDQAYTDMYGKWQDSFMKMDEFKEELLQRNEGGIVIIDFDIVGGKKLFRRFFICLAACSRGFLVGCRPYIGLDVCHLKGKFNGVLATTTGIDAIGIPNGLVISPDMQKGLKVAMMNVYPNVEHKEFIRHLYSNFKKHFRGDFFNTKLRNGALVPITKNHLNDIAKNLGEYEVTRSCDNQVEVKYKGTHWETNLKEDTNVCDVESMNTEKRHVKIQHLKVSIKVKHPHLKGTIYCLQ</sequence>
<organism evidence="2 3">
    <name type="scientific">Lactuca sativa</name>
    <name type="common">Garden lettuce</name>
    <dbReference type="NCBI Taxonomy" id="4236"/>
    <lineage>
        <taxon>Eukaryota</taxon>
        <taxon>Viridiplantae</taxon>
        <taxon>Streptophyta</taxon>
        <taxon>Embryophyta</taxon>
        <taxon>Tracheophyta</taxon>
        <taxon>Spermatophyta</taxon>
        <taxon>Magnoliopsida</taxon>
        <taxon>eudicotyledons</taxon>
        <taxon>Gunneridae</taxon>
        <taxon>Pentapetalae</taxon>
        <taxon>asterids</taxon>
        <taxon>campanulids</taxon>
        <taxon>Asterales</taxon>
        <taxon>Asteraceae</taxon>
        <taxon>Cichorioideae</taxon>
        <taxon>Cichorieae</taxon>
        <taxon>Lactucinae</taxon>
        <taxon>Lactuca</taxon>
    </lineage>
</organism>
<dbReference type="EMBL" id="NBSK02000005">
    <property type="protein sequence ID" value="KAJ0206316.1"/>
    <property type="molecule type" value="Genomic_DNA"/>
</dbReference>
<protein>
    <recommendedName>
        <fullName evidence="1">Transposase MuDR plant domain-containing protein</fullName>
    </recommendedName>
</protein>
<reference evidence="2 3" key="1">
    <citation type="journal article" date="2017" name="Nat. Commun.">
        <title>Genome assembly with in vitro proximity ligation data and whole-genome triplication in lettuce.</title>
        <authorList>
            <person name="Reyes-Chin-Wo S."/>
            <person name="Wang Z."/>
            <person name="Yang X."/>
            <person name="Kozik A."/>
            <person name="Arikit S."/>
            <person name="Song C."/>
            <person name="Xia L."/>
            <person name="Froenicke L."/>
            <person name="Lavelle D.O."/>
            <person name="Truco M.J."/>
            <person name="Xia R."/>
            <person name="Zhu S."/>
            <person name="Xu C."/>
            <person name="Xu H."/>
            <person name="Xu X."/>
            <person name="Cox K."/>
            <person name="Korf I."/>
            <person name="Meyers B.C."/>
            <person name="Michelmore R.W."/>
        </authorList>
    </citation>
    <scope>NUCLEOTIDE SEQUENCE [LARGE SCALE GENOMIC DNA]</scope>
    <source>
        <strain evidence="3">cv. Salinas</strain>
        <tissue evidence="2">Seedlings</tissue>
    </source>
</reference>
<comment type="caution">
    <text evidence="2">The sequence shown here is derived from an EMBL/GenBank/DDBJ whole genome shotgun (WGS) entry which is preliminary data.</text>
</comment>
<keyword evidence="3" id="KW-1185">Reference proteome</keyword>
<dbReference type="AlphaFoldDB" id="A0A9R1XBA3"/>
<dbReference type="InterPro" id="IPR004332">
    <property type="entry name" value="Transposase_MuDR"/>
</dbReference>